<evidence type="ECO:0000313" key="1">
    <source>
        <dbReference type="EMBL" id="GAG95221.1"/>
    </source>
</evidence>
<dbReference type="InterPro" id="IPR011045">
    <property type="entry name" value="N2O_reductase_N"/>
</dbReference>
<organism evidence="1">
    <name type="scientific">marine sediment metagenome</name>
    <dbReference type="NCBI Taxonomy" id="412755"/>
    <lineage>
        <taxon>unclassified sequences</taxon>
        <taxon>metagenomes</taxon>
        <taxon>ecological metagenomes</taxon>
    </lineage>
</organism>
<feature type="non-terminal residue" evidence="1">
    <location>
        <position position="227"/>
    </location>
</feature>
<dbReference type="EMBL" id="BART01021025">
    <property type="protein sequence ID" value="GAG95221.1"/>
    <property type="molecule type" value="Genomic_DNA"/>
</dbReference>
<dbReference type="AlphaFoldDB" id="X1DFL4"/>
<dbReference type="InterPro" id="IPR018247">
    <property type="entry name" value="EF_Hand_1_Ca_BS"/>
</dbReference>
<dbReference type="PROSITE" id="PS00018">
    <property type="entry name" value="EF_HAND_1"/>
    <property type="match status" value="1"/>
</dbReference>
<name>X1DFL4_9ZZZZ</name>
<proteinExistence type="predicted"/>
<protein>
    <submittedName>
        <fullName evidence="1">Uncharacterized protein</fullName>
    </submittedName>
</protein>
<dbReference type="SUPFAM" id="SSF50974">
    <property type="entry name" value="Nitrous oxide reductase, N-terminal domain"/>
    <property type="match status" value="1"/>
</dbReference>
<accession>X1DFL4</accession>
<reference evidence="1" key="1">
    <citation type="journal article" date="2014" name="Front. Microbiol.">
        <title>High frequency of phylogenetically diverse reductive dehalogenase-homologous genes in deep subseafloor sedimentary metagenomes.</title>
        <authorList>
            <person name="Kawai M."/>
            <person name="Futagami T."/>
            <person name="Toyoda A."/>
            <person name="Takaki Y."/>
            <person name="Nishi S."/>
            <person name="Hori S."/>
            <person name="Arai W."/>
            <person name="Tsubouchi T."/>
            <person name="Morono Y."/>
            <person name="Uchiyama I."/>
            <person name="Ito T."/>
            <person name="Fujiyama A."/>
            <person name="Inagaki F."/>
            <person name="Takami H."/>
        </authorList>
    </citation>
    <scope>NUCLEOTIDE SEQUENCE</scope>
    <source>
        <strain evidence="1">Expedition CK06-06</strain>
    </source>
</reference>
<gene>
    <name evidence="1" type="ORF">S01H4_38913</name>
</gene>
<comment type="caution">
    <text evidence="1">The sequence shown here is derived from an EMBL/GenBank/DDBJ whole genome shotgun (WGS) entry which is preliminary data.</text>
</comment>
<sequence length="227" mass="25224">MKKKQTKSFVIVFFLLFSTFGMINLSFAAPIISSRTYTIDADFDDGTLVNLEHDTVPDQLQLSTEQITLPYIWVPNTGQGTVSKINTETGDELGRYWVMPDPGHDDYFGSSSPSRTTVDLKGNCWVGNRQAGTVVKIGLYEAGVWIDHNEDGICQTSFDDNENGIIDGTELLPWGVDECVLFEVVLYQSHEGTFVPGTYPGPYDTYRWSTSPRGLAIDAENNLWAGT</sequence>